<accession>C1N9T5</accession>
<dbReference type="Gene3D" id="3.40.850.10">
    <property type="entry name" value="Kinesin motor domain"/>
    <property type="match status" value="1"/>
</dbReference>
<keyword evidence="10" id="KW-1185">Reference proteome</keyword>
<evidence type="ECO:0000256" key="6">
    <source>
        <dbReference type="SAM" id="Coils"/>
    </source>
</evidence>
<protein>
    <submittedName>
        <fullName evidence="9">Predicted protein</fullName>
    </submittedName>
</protein>
<keyword evidence="1" id="KW-0493">Microtubule</keyword>
<dbReference type="EMBL" id="GG663752">
    <property type="protein sequence ID" value="EEH51124.1"/>
    <property type="molecule type" value="Genomic_DNA"/>
</dbReference>
<evidence type="ECO:0000256" key="4">
    <source>
        <dbReference type="ARBA" id="ARBA00023175"/>
    </source>
</evidence>
<dbReference type="GO" id="GO:0007018">
    <property type="term" value="P:microtubule-based movement"/>
    <property type="evidence" value="ECO:0007669"/>
    <property type="project" value="InterPro"/>
</dbReference>
<dbReference type="InterPro" id="IPR027640">
    <property type="entry name" value="Kinesin-like_fam"/>
</dbReference>
<dbReference type="KEGG" id="mpp:MICPUCDRAFT_71089"/>
<dbReference type="PRINTS" id="PR00380">
    <property type="entry name" value="KINESINHEAVY"/>
</dbReference>
<evidence type="ECO:0000256" key="3">
    <source>
        <dbReference type="ARBA" id="ARBA00022840"/>
    </source>
</evidence>
<feature type="region of interest" description="Disordered" evidence="7">
    <location>
        <begin position="711"/>
        <end position="731"/>
    </location>
</feature>
<dbReference type="Pfam" id="PF00225">
    <property type="entry name" value="Kinesin"/>
    <property type="match status" value="1"/>
</dbReference>
<feature type="coiled-coil region" evidence="6">
    <location>
        <begin position="178"/>
        <end position="230"/>
    </location>
</feature>
<dbReference type="SUPFAM" id="SSF52540">
    <property type="entry name" value="P-loop containing nucleoside triphosphate hydrolases"/>
    <property type="match status" value="1"/>
</dbReference>
<evidence type="ECO:0000256" key="2">
    <source>
        <dbReference type="ARBA" id="ARBA00022741"/>
    </source>
</evidence>
<dbReference type="Proteomes" id="UP000001876">
    <property type="component" value="Unassembled WGS sequence"/>
</dbReference>
<feature type="compositionally biased region" description="Low complexity" evidence="7">
    <location>
        <begin position="59"/>
        <end position="72"/>
    </location>
</feature>
<dbReference type="STRING" id="564608.C1N9T5"/>
<keyword evidence="2 5" id="KW-0547">Nucleotide-binding</keyword>
<evidence type="ECO:0000256" key="1">
    <source>
        <dbReference type="ARBA" id="ARBA00022701"/>
    </source>
</evidence>
<dbReference type="GeneID" id="9690112"/>
<evidence type="ECO:0000256" key="5">
    <source>
        <dbReference type="PROSITE-ProRule" id="PRU00283"/>
    </source>
</evidence>
<dbReference type="PROSITE" id="PS50067">
    <property type="entry name" value="KINESIN_MOTOR_2"/>
    <property type="match status" value="1"/>
</dbReference>
<feature type="region of interest" description="Disordered" evidence="7">
    <location>
        <begin position="801"/>
        <end position="839"/>
    </location>
</feature>
<feature type="binding site" evidence="5">
    <location>
        <begin position="795"/>
        <end position="802"/>
    </location>
    <ligand>
        <name>ATP</name>
        <dbReference type="ChEBI" id="CHEBI:30616"/>
    </ligand>
</feature>
<feature type="coiled-coil region" evidence="6">
    <location>
        <begin position="329"/>
        <end position="426"/>
    </location>
</feature>
<feature type="domain" description="Kinesin motor" evidence="8">
    <location>
        <begin position="699"/>
        <end position="1073"/>
    </location>
</feature>
<feature type="compositionally biased region" description="Basic and acidic residues" evidence="7">
    <location>
        <begin position="711"/>
        <end position="728"/>
    </location>
</feature>
<dbReference type="InterPro" id="IPR027417">
    <property type="entry name" value="P-loop_NTPase"/>
</dbReference>
<evidence type="ECO:0000256" key="7">
    <source>
        <dbReference type="SAM" id="MobiDB-lite"/>
    </source>
</evidence>
<dbReference type="eggNOG" id="KOG0239">
    <property type="taxonomic scope" value="Eukaryota"/>
</dbReference>
<feature type="compositionally biased region" description="Polar residues" evidence="7">
    <location>
        <begin position="29"/>
        <end position="42"/>
    </location>
</feature>
<sequence length="1079" mass="112843">MSSLREGNSEAAGFKTRIPRPAPRTPTTQAPSLSAATENNDNVVPPEPASVSSKAQPRATAAGVKSALAAAASRGGRSTNKDKENAPSSAANDAAGATTTATGTKRKPASAPHASPGAKKRGARAAAAAAPAAPLAAEFDAEYDALLALKLATKDTKFDFKAQLVVAKDFTARAKALMKSMRDAVAASKNAVADARDELLADVDDAEAAAKEAKREAASIAAALDAARAEAQTSAASLAAATKREAALAKRGEETAKALATSRANEASLTEKTNALAAELAPLRENLAREQTAHALLQKQASDSIAAAAEAGEKISSLLTQQAASREELGTLKGANAALEAQLDAANEKAAAREREAAREAEETNRLHACVAKTKAERDAAEHSLAESREEAASARASAADASVAVAEAKTRCARLEDAAEHAAGDLARAIADAETASAKHVEASSEVARLKPALQAAEEARAKTERDAAITAANAEKERLRLENELNAATTLRRALEPRVESLGAELAESRADAKIARSEIDRLRKGFDESKDRVVATDAERQAAVAEATTLKQLVSDLEREREVVASKLSAAEAALEASRAECVGHGARADAAAREASEARAAAADAAALSSRLDALRRAHDEQSEALAAARRQVADASANSSTAQQRLREREAVAESVEGRVSLLEALLSQREAELRQAAVVRRALHNQVQELKGNIRVFCRVRPPSKDGREERVDGGGGRDGDKPLLSLATRGEMAGRRVCVAPPGGTKAFEFDFDRVFGADASQRDVFEEISHLVQSALDGYKVCVFTYGQTGSGKTYTMLGDGEDDERERDDHSRLDGEPLDGDEGETNPSRGLIPRSIEQIFAARDAAAAAAAEDRGATPPSLEVTASMIEIYNEDIIDLLGPKSSSSSGSTTKHDVKHDASGKTTVTGLRTVAVSSPAEVAKVMKRAQAARRTAKTAMNDHSSRSHMVFTLALDGVDATGRVVHGALNLVDLAGSERLSRSGAVGQQLKEAQAINKSLSALGDVITSLANKDAHVPFRNSKLTYLLQNALGGDGKTLMLVNVAPGVDSSQETLCSLRFASKVNDCAMGRGK</sequence>
<gene>
    <name evidence="9" type="ORF">MICPUCDRAFT_71089</name>
</gene>
<dbReference type="RefSeq" id="XP_003064790.1">
    <property type="nucleotide sequence ID" value="XM_003064744.1"/>
</dbReference>
<dbReference type="AlphaFoldDB" id="C1N9T5"/>
<feature type="region of interest" description="Disordered" evidence="7">
    <location>
        <begin position="636"/>
        <end position="655"/>
    </location>
</feature>
<dbReference type="GO" id="GO:0005874">
    <property type="term" value="C:microtubule"/>
    <property type="evidence" value="ECO:0007669"/>
    <property type="project" value="UniProtKB-KW"/>
</dbReference>
<dbReference type="InterPro" id="IPR001752">
    <property type="entry name" value="Kinesin_motor_dom"/>
</dbReference>
<reference evidence="9 10" key="1">
    <citation type="journal article" date="2009" name="Science">
        <title>Green evolution and dynamic adaptations revealed by genomes of the marine picoeukaryotes Micromonas.</title>
        <authorList>
            <person name="Worden A.Z."/>
            <person name="Lee J.H."/>
            <person name="Mock T."/>
            <person name="Rouze P."/>
            <person name="Simmons M.P."/>
            <person name="Aerts A.L."/>
            <person name="Allen A.E."/>
            <person name="Cuvelier M.L."/>
            <person name="Derelle E."/>
            <person name="Everett M.V."/>
            <person name="Foulon E."/>
            <person name="Grimwood J."/>
            <person name="Gundlach H."/>
            <person name="Henrissat B."/>
            <person name="Napoli C."/>
            <person name="McDonald S.M."/>
            <person name="Parker M.S."/>
            <person name="Rombauts S."/>
            <person name="Salamov A."/>
            <person name="Von Dassow P."/>
            <person name="Badger J.H."/>
            <person name="Coutinho P.M."/>
            <person name="Demir E."/>
            <person name="Dubchak I."/>
            <person name="Gentemann C."/>
            <person name="Eikrem W."/>
            <person name="Gready J.E."/>
            <person name="John U."/>
            <person name="Lanier W."/>
            <person name="Lindquist E.A."/>
            <person name="Lucas S."/>
            <person name="Mayer K.F."/>
            <person name="Moreau H."/>
            <person name="Not F."/>
            <person name="Otillar R."/>
            <person name="Panaud O."/>
            <person name="Pangilinan J."/>
            <person name="Paulsen I."/>
            <person name="Piegu B."/>
            <person name="Poliakov A."/>
            <person name="Robbens S."/>
            <person name="Schmutz J."/>
            <person name="Toulza E."/>
            <person name="Wyss T."/>
            <person name="Zelensky A."/>
            <person name="Zhou K."/>
            <person name="Armbrust E.V."/>
            <person name="Bhattacharya D."/>
            <person name="Goodenough U.W."/>
            <person name="Van de Peer Y."/>
            <person name="Grigoriev I.V."/>
        </authorList>
    </citation>
    <scope>NUCLEOTIDE SEQUENCE [LARGE SCALE GENOMIC DNA]</scope>
    <source>
        <strain evidence="9 10">CCMP1545</strain>
    </source>
</reference>
<evidence type="ECO:0000313" key="9">
    <source>
        <dbReference type="EMBL" id="EEH51124.1"/>
    </source>
</evidence>
<evidence type="ECO:0000259" key="8">
    <source>
        <dbReference type="PROSITE" id="PS50067"/>
    </source>
</evidence>
<keyword evidence="6" id="KW-0175">Coiled coil</keyword>
<keyword evidence="4 5" id="KW-0505">Motor protein</keyword>
<feature type="coiled-coil region" evidence="6">
    <location>
        <begin position="466"/>
        <end position="493"/>
    </location>
</feature>
<feature type="region of interest" description="Disordered" evidence="7">
    <location>
        <begin position="1"/>
        <end position="125"/>
    </location>
</feature>
<dbReference type="SMART" id="SM00129">
    <property type="entry name" value="KISc"/>
    <property type="match status" value="1"/>
</dbReference>
<keyword evidence="3 5" id="KW-0067">ATP-binding</keyword>
<evidence type="ECO:0000313" key="10">
    <source>
        <dbReference type="Proteomes" id="UP000001876"/>
    </source>
</evidence>
<dbReference type="PANTHER" id="PTHR47972">
    <property type="entry name" value="KINESIN-LIKE PROTEIN KLP-3"/>
    <property type="match status" value="1"/>
</dbReference>
<organism evidence="10">
    <name type="scientific">Micromonas pusilla (strain CCMP1545)</name>
    <name type="common">Picoplanktonic green alga</name>
    <dbReference type="NCBI Taxonomy" id="564608"/>
    <lineage>
        <taxon>Eukaryota</taxon>
        <taxon>Viridiplantae</taxon>
        <taxon>Chlorophyta</taxon>
        <taxon>Mamiellophyceae</taxon>
        <taxon>Mamiellales</taxon>
        <taxon>Mamiellaceae</taxon>
        <taxon>Micromonas</taxon>
    </lineage>
</organism>
<dbReference type="OrthoDB" id="3176171at2759"/>
<dbReference type="InterPro" id="IPR036961">
    <property type="entry name" value="Kinesin_motor_dom_sf"/>
</dbReference>
<dbReference type="GO" id="GO:0003777">
    <property type="term" value="F:microtubule motor activity"/>
    <property type="evidence" value="ECO:0007669"/>
    <property type="project" value="InterPro"/>
</dbReference>
<dbReference type="OMA" id="VKEHARY"/>
<comment type="similarity">
    <text evidence="5">Belongs to the TRAFAC class myosin-kinesin ATPase superfamily. Kinesin family.</text>
</comment>
<proteinExistence type="inferred from homology"/>
<feature type="coiled-coil region" evidence="6">
    <location>
        <begin position="543"/>
        <end position="577"/>
    </location>
</feature>
<dbReference type="PANTHER" id="PTHR47972:SF45">
    <property type="entry name" value="PROTEIN CLARET SEGREGATIONAL"/>
    <property type="match status" value="1"/>
</dbReference>
<name>C1N9T5_MICPC</name>
<dbReference type="GO" id="GO:0005524">
    <property type="term" value="F:ATP binding"/>
    <property type="evidence" value="ECO:0007669"/>
    <property type="project" value="UniProtKB-UniRule"/>
</dbReference>
<dbReference type="GO" id="GO:0008017">
    <property type="term" value="F:microtubule binding"/>
    <property type="evidence" value="ECO:0007669"/>
    <property type="project" value="InterPro"/>
</dbReference>
<dbReference type="CDD" id="cd01366">
    <property type="entry name" value="KISc_C_terminal"/>
    <property type="match status" value="1"/>
</dbReference>
<feature type="compositionally biased region" description="Low complexity" evidence="7">
    <location>
        <begin position="86"/>
        <end position="103"/>
    </location>
</feature>